<reference evidence="1 2" key="1">
    <citation type="submission" date="2020-08" db="EMBL/GenBank/DDBJ databases">
        <title>Genomic Encyclopedia of Type Strains, Phase IV (KMG-IV): sequencing the most valuable type-strain genomes for metagenomic binning, comparative biology and taxonomic classification.</title>
        <authorList>
            <person name="Goeker M."/>
        </authorList>
    </citation>
    <scope>NUCLEOTIDE SEQUENCE [LARGE SCALE GENOMIC DNA]</scope>
    <source>
        <strain evidence="1 2">DSM 26287</strain>
    </source>
</reference>
<protein>
    <recommendedName>
        <fullName evidence="3">Lipoprotein</fullName>
    </recommendedName>
</protein>
<dbReference type="EMBL" id="JACHHU010000012">
    <property type="protein sequence ID" value="MBB6543284.1"/>
    <property type="molecule type" value="Genomic_DNA"/>
</dbReference>
<dbReference type="RefSeq" id="WP_246454934.1">
    <property type="nucleotide sequence ID" value="NZ_AP027362.1"/>
</dbReference>
<proteinExistence type="predicted"/>
<evidence type="ECO:0008006" key="3">
    <source>
        <dbReference type="Google" id="ProtNLM"/>
    </source>
</evidence>
<sequence>MKYQQSHHNVLGRKSKKKWILIILAISFLQGCSNIPGYYRSPPKTCDGAPGCAVSAIFDGAIHTKRPSTKCADMAGKQKERCDVQVSAIKSAIKKHKKTN</sequence>
<name>A0A7X0TTM6_9GAMM</name>
<evidence type="ECO:0000313" key="2">
    <source>
        <dbReference type="Proteomes" id="UP000537141"/>
    </source>
</evidence>
<dbReference type="AlphaFoldDB" id="A0A7X0TTM6"/>
<dbReference type="Proteomes" id="UP000537141">
    <property type="component" value="Unassembled WGS sequence"/>
</dbReference>
<gene>
    <name evidence="1" type="ORF">HNQ55_001792</name>
</gene>
<accession>A0A7X0TTM6</accession>
<evidence type="ECO:0000313" key="1">
    <source>
        <dbReference type="EMBL" id="MBB6543284.1"/>
    </source>
</evidence>
<dbReference type="PROSITE" id="PS51257">
    <property type="entry name" value="PROKAR_LIPOPROTEIN"/>
    <property type="match status" value="1"/>
</dbReference>
<organism evidence="1 2">
    <name type="scientific">Thalassotalea piscium</name>
    <dbReference type="NCBI Taxonomy" id="1230533"/>
    <lineage>
        <taxon>Bacteria</taxon>
        <taxon>Pseudomonadati</taxon>
        <taxon>Pseudomonadota</taxon>
        <taxon>Gammaproteobacteria</taxon>
        <taxon>Alteromonadales</taxon>
        <taxon>Colwelliaceae</taxon>
        <taxon>Thalassotalea</taxon>
    </lineage>
</organism>
<keyword evidence="2" id="KW-1185">Reference proteome</keyword>
<comment type="caution">
    <text evidence="1">The sequence shown here is derived from an EMBL/GenBank/DDBJ whole genome shotgun (WGS) entry which is preliminary data.</text>
</comment>